<sequence length="103" mass="11440">MLKHDEPFYPLSRPKYRETGFLHHFASLMGREGRTIDELFSAKGMGVCDVRGAGILGMGDFGEFKALLALCSDCFGFGQALEVEIHGLGKPRACNVQTYYEMT</sequence>
<evidence type="ECO:0000313" key="1">
    <source>
        <dbReference type="Proteomes" id="UP000036681"/>
    </source>
</evidence>
<reference evidence="2" key="1">
    <citation type="submission" date="2017-02" db="UniProtKB">
        <authorList>
            <consortium name="WormBaseParasite"/>
        </authorList>
    </citation>
    <scope>IDENTIFICATION</scope>
</reference>
<protein>
    <submittedName>
        <fullName evidence="2">Ketoacyl_synth_N domain-containing protein</fullName>
    </submittedName>
</protein>
<dbReference type="Proteomes" id="UP000036681">
    <property type="component" value="Unplaced"/>
</dbReference>
<name>A0A0M3IGI6_ASCLU</name>
<dbReference type="AlphaFoldDB" id="A0A0M3IGI6"/>
<evidence type="ECO:0000313" key="2">
    <source>
        <dbReference type="WBParaSite" id="ALUE_0001741501-mRNA-1"/>
    </source>
</evidence>
<proteinExistence type="predicted"/>
<dbReference type="WBParaSite" id="ALUE_0001741501-mRNA-1">
    <property type="protein sequence ID" value="ALUE_0001741501-mRNA-1"/>
    <property type="gene ID" value="ALUE_0001741501"/>
</dbReference>
<keyword evidence="1" id="KW-1185">Reference proteome</keyword>
<accession>A0A0M3IGI6</accession>
<organism evidence="1 2">
    <name type="scientific">Ascaris lumbricoides</name>
    <name type="common">Giant roundworm</name>
    <dbReference type="NCBI Taxonomy" id="6252"/>
    <lineage>
        <taxon>Eukaryota</taxon>
        <taxon>Metazoa</taxon>
        <taxon>Ecdysozoa</taxon>
        <taxon>Nematoda</taxon>
        <taxon>Chromadorea</taxon>
        <taxon>Rhabditida</taxon>
        <taxon>Spirurina</taxon>
        <taxon>Ascaridomorpha</taxon>
        <taxon>Ascaridoidea</taxon>
        <taxon>Ascarididae</taxon>
        <taxon>Ascaris</taxon>
    </lineage>
</organism>